<organism evidence="1">
    <name type="scientific">Oryza glumipatula</name>
    <dbReference type="NCBI Taxonomy" id="40148"/>
    <lineage>
        <taxon>Eukaryota</taxon>
        <taxon>Viridiplantae</taxon>
        <taxon>Streptophyta</taxon>
        <taxon>Embryophyta</taxon>
        <taxon>Tracheophyta</taxon>
        <taxon>Spermatophyta</taxon>
        <taxon>Magnoliopsida</taxon>
        <taxon>Liliopsida</taxon>
        <taxon>Poales</taxon>
        <taxon>Poaceae</taxon>
        <taxon>BOP clade</taxon>
        <taxon>Oryzoideae</taxon>
        <taxon>Oryzeae</taxon>
        <taxon>Oryzinae</taxon>
        <taxon>Oryza</taxon>
    </lineage>
</organism>
<evidence type="ECO:0000313" key="1">
    <source>
        <dbReference type="EnsemblPlants" id="OGLUM06G27660.1"/>
    </source>
</evidence>
<keyword evidence="2" id="KW-1185">Reference proteome</keyword>
<dbReference type="HOGENOM" id="CLU_1491264_0_0_1"/>
<dbReference type="AlphaFoldDB" id="A0A0E0ADV9"/>
<reference evidence="1" key="1">
    <citation type="submission" date="2015-04" db="UniProtKB">
        <authorList>
            <consortium name="EnsemblPlants"/>
        </authorList>
    </citation>
    <scope>IDENTIFICATION</scope>
</reference>
<evidence type="ECO:0000313" key="2">
    <source>
        <dbReference type="Proteomes" id="UP000026961"/>
    </source>
</evidence>
<dbReference type="Proteomes" id="UP000026961">
    <property type="component" value="Chromosome 6"/>
</dbReference>
<sequence length="181" mass="21200">MGAKSEREMERARNTQEDEICNAKSEREIKHVMMLVRETGLLRRELLVGAMHCLYVLSWGGLGLDYEGLVRVIPTMEVTVIPFCRTAWTRWRGAFFTYHDGKWGCVHACANKDDDDPDYHGTDFVGVGEGEDERNEYTDEGNNVDKEETKATMSMRRRMRRQWTWRGRGRCRRAELPCRWC</sequence>
<dbReference type="Gramene" id="OGLUM06G27660.1">
    <property type="protein sequence ID" value="OGLUM06G27660.1"/>
    <property type="gene ID" value="OGLUM06G27660"/>
</dbReference>
<reference evidence="1" key="2">
    <citation type="submission" date="2018-05" db="EMBL/GenBank/DDBJ databases">
        <title>OgluRS3 (Oryza glumaepatula Reference Sequence Version 3).</title>
        <authorList>
            <person name="Zhang J."/>
            <person name="Kudrna D."/>
            <person name="Lee S."/>
            <person name="Talag J."/>
            <person name="Welchert J."/>
            <person name="Wing R.A."/>
        </authorList>
    </citation>
    <scope>NUCLEOTIDE SEQUENCE [LARGE SCALE GENOMIC DNA]</scope>
</reference>
<dbReference type="EnsemblPlants" id="OGLUM06G27660.1">
    <property type="protein sequence ID" value="OGLUM06G27660.1"/>
    <property type="gene ID" value="OGLUM06G27660"/>
</dbReference>
<name>A0A0E0ADV9_9ORYZ</name>
<protein>
    <submittedName>
        <fullName evidence="1">Uncharacterized protein</fullName>
    </submittedName>
</protein>
<accession>A0A0E0ADV9</accession>
<proteinExistence type="predicted"/>